<dbReference type="GO" id="GO:0004650">
    <property type="term" value="F:polygalacturonase activity"/>
    <property type="evidence" value="ECO:0007669"/>
    <property type="project" value="InterPro"/>
</dbReference>
<evidence type="ECO:0000256" key="3">
    <source>
        <dbReference type="ARBA" id="ARBA00022512"/>
    </source>
</evidence>
<evidence type="ECO:0000256" key="5">
    <source>
        <dbReference type="ARBA" id="ARBA00022801"/>
    </source>
</evidence>
<sequence>EKAFAIFLLFSVAFSLDEAQDIYNVKNYGAVGDGKTDDSAAFLKAWEAACGANGGVQIVIPSGTFLLQSLSFQGPCKASSLEIQISGNIVAPPDPQSWKSCNVESWIQFLNVNGLILSGSGTIDVKGSGWWQPHPKVSCHAPEVRGFKLVNSPARHIHISGCNTVVLSNIHITAPEDSPNTDGVGVSESTNVDIHDSNIAAGDDCVAISNNCKYINITGVICGPGHGISIGSLGQNGTDASVEEVHVRGCTLHGTKNGVRIKTWQGGSGYARKISFEHITVDGSYNPIIIDQYYCNGRLDCPIKSSAVKISNVTYYGVQGTSAAPQAIVLNCSDTVSCDNIIMNQVSISSPSGQTVAFCKNANGRQDNLTTPKVPCLSG</sequence>
<protein>
    <submittedName>
        <fullName evidence="11">Glycoside hydrolase, family 28</fullName>
    </submittedName>
</protein>
<dbReference type="Gene3D" id="2.160.20.10">
    <property type="entry name" value="Single-stranded right-handed beta-helix, Pectin lyase-like"/>
    <property type="match status" value="1"/>
</dbReference>
<evidence type="ECO:0000256" key="2">
    <source>
        <dbReference type="ARBA" id="ARBA00008834"/>
    </source>
</evidence>
<dbReference type="InterPro" id="IPR011050">
    <property type="entry name" value="Pectin_lyase_fold/virulence"/>
</dbReference>
<evidence type="ECO:0000313" key="12">
    <source>
        <dbReference type="Proteomes" id="UP001370490"/>
    </source>
</evidence>
<keyword evidence="5 9" id="KW-0378">Hydrolase</keyword>
<keyword evidence="12" id="KW-1185">Reference proteome</keyword>
<proteinExistence type="inferred from homology"/>
<dbReference type="EMBL" id="JBAMMX010000027">
    <property type="protein sequence ID" value="KAK6912601.1"/>
    <property type="molecule type" value="Genomic_DNA"/>
</dbReference>
<feature type="chain" id="PRO_5042885602" evidence="10">
    <location>
        <begin position="20"/>
        <end position="379"/>
    </location>
</feature>
<comment type="caution">
    <text evidence="11">The sequence shown here is derived from an EMBL/GenBank/DDBJ whole genome shotgun (WGS) entry which is preliminary data.</text>
</comment>
<dbReference type="Proteomes" id="UP001370490">
    <property type="component" value="Unassembled WGS sequence"/>
</dbReference>
<keyword evidence="6 9" id="KW-0326">Glycosidase</keyword>
<dbReference type="SUPFAM" id="SSF51126">
    <property type="entry name" value="Pectin lyase-like"/>
    <property type="match status" value="1"/>
</dbReference>
<keyword evidence="4" id="KW-0964">Secreted</keyword>
<evidence type="ECO:0000256" key="10">
    <source>
        <dbReference type="SAM" id="SignalP"/>
    </source>
</evidence>
<evidence type="ECO:0000256" key="4">
    <source>
        <dbReference type="ARBA" id="ARBA00022525"/>
    </source>
</evidence>
<dbReference type="PROSITE" id="PS00502">
    <property type="entry name" value="POLYGALACTURONASE"/>
    <property type="match status" value="1"/>
</dbReference>
<organism evidence="11 12">
    <name type="scientific">Dillenia turbinata</name>
    <dbReference type="NCBI Taxonomy" id="194707"/>
    <lineage>
        <taxon>Eukaryota</taxon>
        <taxon>Viridiplantae</taxon>
        <taxon>Streptophyta</taxon>
        <taxon>Embryophyta</taxon>
        <taxon>Tracheophyta</taxon>
        <taxon>Spermatophyta</taxon>
        <taxon>Magnoliopsida</taxon>
        <taxon>eudicotyledons</taxon>
        <taxon>Gunneridae</taxon>
        <taxon>Pentapetalae</taxon>
        <taxon>Dilleniales</taxon>
        <taxon>Dilleniaceae</taxon>
        <taxon>Dillenia</taxon>
    </lineage>
</organism>
<gene>
    <name evidence="11" type="ORF">RJ641_022202</name>
</gene>
<dbReference type="GO" id="GO:0071555">
    <property type="term" value="P:cell wall organization"/>
    <property type="evidence" value="ECO:0007669"/>
    <property type="project" value="UniProtKB-KW"/>
</dbReference>
<dbReference type="InterPro" id="IPR000743">
    <property type="entry name" value="Glyco_hydro_28"/>
</dbReference>
<comment type="similarity">
    <text evidence="2 9">Belongs to the glycosyl hydrolase 28 family.</text>
</comment>
<name>A0AAN8YTN6_9MAGN</name>
<feature type="signal peptide" evidence="10">
    <location>
        <begin position="1"/>
        <end position="19"/>
    </location>
</feature>
<evidence type="ECO:0000256" key="6">
    <source>
        <dbReference type="ARBA" id="ARBA00023295"/>
    </source>
</evidence>
<dbReference type="GO" id="GO:0005975">
    <property type="term" value="P:carbohydrate metabolic process"/>
    <property type="evidence" value="ECO:0007669"/>
    <property type="project" value="InterPro"/>
</dbReference>
<dbReference type="InterPro" id="IPR006626">
    <property type="entry name" value="PbH1"/>
</dbReference>
<dbReference type="AlphaFoldDB" id="A0AAN8YTN6"/>
<dbReference type="Pfam" id="PF00295">
    <property type="entry name" value="Glyco_hydro_28"/>
    <property type="match status" value="1"/>
</dbReference>
<evidence type="ECO:0000313" key="11">
    <source>
        <dbReference type="EMBL" id="KAK6912601.1"/>
    </source>
</evidence>
<keyword evidence="7" id="KW-0961">Cell wall biogenesis/degradation</keyword>
<evidence type="ECO:0000256" key="7">
    <source>
        <dbReference type="ARBA" id="ARBA00023316"/>
    </source>
</evidence>
<comment type="subcellular location">
    <subcellularLocation>
        <location evidence="1">Secreted</location>
        <location evidence="1">Cell wall</location>
    </subcellularLocation>
</comment>
<evidence type="ECO:0000256" key="1">
    <source>
        <dbReference type="ARBA" id="ARBA00004191"/>
    </source>
</evidence>
<feature type="active site" evidence="8">
    <location>
        <position position="226"/>
    </location>
</feature>
<keyword evidence="3" id="KW-0134">Cell wall</keyword>
<evidence type="ECO:0000256" key="8">
    <source>
        <dbReference type="PROSITE-ProRule" id="PRU10052"/>
    </source>
</evidence>
<reference evidence="11 12" key="1">
    <citation type="submission" date="2023-12" db="EMBL/GenBank/DDBJ databases">
        <title>A high-quality genome assembly for Dillenia turbinata (Dilleniales).</title>
        <authorList>
            <person name="Chanderbali A."/>
        </authorList>
    </citation>
    <scope>NUCLEOTIDE SEQUENCE [LARGE SCALE GENOMIC DNA]</scope>
    <source>
        <strain evidence="11">LSX21</strain>
        <tissue evidence="11">Leaf</tissue>
    </source>
</reference>
<feature type="non-terminal residue" evidence="11">
    <location>
        <position position="1"/>
    </location>
</feature>
<keyword evidence="10" id="KW-0732">Signal</keyword>
<dbReference type="SMART" id="SM00710">
    <property type="entry name" value="PbH1"/>
    <property type="match status" value="6"/>
</dbReference>
<accession>A0AAN8YTN6</accession>
<dbReference type="InterPro" id="IPR012334">
    <property type="entry name" value="Pectin_lyas_fold"/>
</dbReference>
<dbReference type="PANTHER" id="PTHR31375">
    <property type="match status" value="1"/>
</dbReference>
<evidence type="ECO:0000256" key="9">
    <source>
        <dbReference type="RuleBase" id="RU361169"/>
    </source>
</evidence>